<dbReference type="GO" id="GO:0030638">
    <property type="term" value="P:polyketide metabolic process"/>
    <property type="evidence" value="ECO:0007669"/>
    <property type="project" value="InterPro"/>
</dbReference>
<dbReference type="SUPFAM" id="SSF54427">
    <property type="entry name" value="NTF2-like"/>
    <property type="match status" value="1"/>
</dbReference>
<name>A0A5B8VDZ5_9BACT</name>
<accession>A0A5B8VDZ5</accession>
<dbReference type="Proteomes" id="UP000321533">
    <property type="component" value="Chromosome"/>
</dbReference>
<sequence length="140" mass="16251">MENSVLVQKFIEQIWNKKSFEMLDSFLHTAFKDHSLLPMLSPDKEGLKKWVIATGISFEHNTTVEDQVTEGDQSMVRIKMKLKHIGVWRGIEPTGIELYTRGYRHFKIKDDRIIEHWALIDGEAIENQLKEASHGCKITV</sequence>
<dbReference type="Pfam" id="PF07366">
    <property type="entry name" value="SnoaL"/>
    <property type="match status" value="1"/>
</dbReference>
<evidence type="ECO:0000313" key="1">
    <source>
        <dbReference type="EMBL" id="QEC69542.1"/>
    </source>
</evidence>
<dbReference type="EMBL" id="CP042435">
    <property type="protein sequence ID" value="QEC69542.1"/>
    <property type="molecule type" value="Genomic_DNA"/>
</dbReference>
<dbReference type="InterPro" id="IPR032710">
    <property type="entry name" value="NTF2-like_dom_sf"/>
</dbReference>
<reference evidence="1 2" key="1">
    <citation type="journal article" date="2016" name="Int. J. Syst. Evol. Microbiol.">
        <title>Panacibacter ginsenosidivorans gen. nov., sp. nov., with ginsenoside converting activity isolated from soil of a ginseng field.</title>
        <authorList>
            <person name="Siddiqi M.Z."/>
            <person name="Muhammad Shafi S."/>
            <person name="Choi K.D."/>
            <person name="Im W.T."/>
        </authorList>
    </citation>
    <scope>NUCLEOTIDE SEQUENCE [LARGE SCALE GENOMIC DNA]</scope>
    <source>
        <strain evidence="1 2">Gsoil1550</strain>
    </source>
</reference>
<dbReference type="OrthoDB" id="4774596at2"/>
<dbReference type="Gene3D" id="3.10.450.50">
    <property type="match status" value="1"/>
</dbReference>
<organism evidence="1 2">
    <name type="scientific">Panacibacter ginsenosidivorans</name>
    <dbReference type="NCBI Taxonomy" id="1813871"/>
    <lineage>
        <taxon>Bacteria</taxon>
        <taxon>Pseudomonadati</taxon>
        <taxon>Bacteroidota</taxon>
        <taxon>Chitinophagia</taxon>
        <taxon>Chitinophagales</taxon>
        <taxon>Chitinophagaceae</taxon>
        <taxon>Panacibacter</taxon>
    </lineage>
</organism>
<evidence type="ECO:0000313" key="2">
    <source>
        <dbReference type="Proteomes" id="UP000321533"/>
    </source>
</evidence>
<keyword evidence="2" id="KW-1185">Reference proteome</keyword>
<gene>
    <name evidence="1" type="ORF">FRZ67_20375</name>
</gene>
<proteinExistence type="predicted"/>
<dbReference type="AlphaFoldDB" id="A0A5B8VDZ5"/>
<dbReference type="RefSeq" id="WP_147192419.1">
    <property type="nucleotide sequence ID" value="NZ_CP042435.1"/>
</dbReference>
<dbReference type="KEGG" id="pgin:FRZ67_20375"/>
<dbReference type="InterPro" id="IPR009959">
    <property type="entry name" value="Cyclase_SnoaL-like"/>
</dbReference>
<protein>
    <submittedName>
        <fullName evidence="1">Ester cyclase</fullName>
    </submittedName>
</protein>